<dbReference type="SMART" id="SM00288">
    <property type="entry name" value="VHS"/>
    <property type="match status" value="1"/>
</dbReference>
<evidence type="ECO:0000313" key="8">
    <source>
        <dbReference type="Proteomes" id="UP000242913"/>
    </source>
</evidence>
<dbReference type="CDD" id="cd03565">
    <property type="entry name" value="VHS_Tom1_like"/>
    <property type="match status" value="1"/>
</dbReference>
<name>A0A238BK41_9BILA</name>
<gene>
    <name evidence="7" type="ORF">X798_07796</name>
</gene>
<comment type="similarity">
    <text evidence="1">Belongs to the TOM1 family.</text>
</comment>
<dbReference type="GO" id="GO:0016020">
    <property type="term" value="C:membrane"/>
    <property type="evidence" value="ECO:0007669"/>
    <property type="project" value="TreeGrafter"/>
</dbReference>
<dbReference type="PROSITE" id="PS50179">
    <property type="entry name" value="VHS"/>
    <property type="match status" value="1"/>
</dbReference>
<dbReference type="GO" id="GO:0015031">
    <property type="term" value="P:protein transport"/>
    <property type="evidence" value="ECO:0007669"/>
    <property type="project" value="UniProtKB-KW"/>
</dbReference>
<dbReference type="CDD" id="cd14233">
    <property type="entry name" value="GAT_TOM1_like"/>
    <property type="match status" value="1"/>
</dbReference>
<dbReference type="InterPro" id="IPR002014">
    <property type="entry name" value="VHS_dom"/>
</dbReference>
<dbReference type="Pfam" id="PF00790">
    <property type="entry name" value="VHS"/>
    <property type="match status" value="1"/>
</dbReference>
<dbReference type="GO" id="GO:0035091">
    <property type="term" value="F:phosphatidylinositol binding"/>
    <property type="evidence" value="ECO:0007669"/>
    <property type="project" value="InterPro"/>
</dbReference>
<evidence type="ECO:0008006" key="9">
    <source>
        <dbReference type="Google" id="ProtNLM"/>
    </source>
</evidence>
<feature type="domain" description="VHS" evidence="5">
    <location>
        <begin position="60"/>
        <end position="193"/>
    </location>
</feature>
<keyword evidence="3" id="KW-0653">Protein transport</keyword>
<dbReference type="InterPro" id="IPR008942">
    <property type="entry name" value="ENTH_VHS"/>
</dbReference>
<dbReference type="SUPFAM" id="SSF89009">
    <property type="entry name" value="GAT-like domain"/>
    <property type="match status" value="1"/>
</dbReference>
<dbReference type="GO" id="GO:0005768">
    <property type="term" value="C:endosome"/>
    <property type="evidence" value="ECO:0007669"/>
    <property type="project" value="TreeGrafter"/>
</dbReference>
<evidence type="ECO:0000313" key="7">
    <source>
        <dbReference type="EMBL" id="OZC05236.1"/>
    </source>
</evidence>
<evidence type="ECO:0000259" key="6">
    <source>
        <dbReference type="PROSITE" id="PS50909"/>
    </source>
</evidence>
<dbReference type="SUPFAM" id="SSF48464">
    <property type="entry name" value="ENTH/VHS domain"/>
    <property type="match status" value="1"/>
</dbReference>
<keyword evidence="2" id="KW-0813">Transport</keyword>
<evidence type="ECO:0000256" key="4">
    <source>
        <dbReference type="SAM" id="MobiDB-lite"/>
    </source>
</evidence>
<evidence type="ECO:0000256" key="3">
    <source>
        <dbReference type="ARBA" id="ARBA00022927"/>
    </source>
</evidence>
<keyword evidence="8" id="KW-1185">Reference proteome</keyword>
<accession>A0A238BK41</accession>
<dbReference type="GO" id="GO:0043130">
    <property type="term" value="F:ubiquitin binding"/>
    <property type="evidence" value="ECO:0007669"/>
    <property type="project" value="InterPro"/>
</dbReference>
<dbReference type="GO" id="GO:0007165">
    <property type="term" value="P:signal transduction"/>
    <property type="evidence" value="ECO:0007669"/>
    <property type="project" value="TreeGrafter"/>
</dbReference>
<dbReference type="EMBL" id="KZ271527">
    <property type="protein sequence ID" value="OZC05236.1"/>
    <property type="molecule type" value="Genomic_DNA"/>
</dbReference>
<dbReference type="InterPro" id="IPR038425">
    <property type="entry name" value="GAT_sf"/>
</dbReference>
<feature type="domain" description="GAT" evidence="6">
    <location>
        <begin position="251"/>
        <end position="339"/>
    </location>
</feature>
<dbReference type="OrthoDB" id="2018246at2759"/>
<dbReference type="Gene3D" id="1.25.40.90">
    <property type="match status" value="1"/>
</dbReference>
<dbReference type="Gene3D" id="1.20.58.160">
    <property type="match status" value="1"/>
</dbReference>
<evidence type="ECO:0000256" key="1">
    <source>
        <dbReference type="ARBA" id="ARBA00007708"/>
    </source>
</evidence>
<dbReference type="PANTHER" id="PTHR13856">
    <property type="entry name" value="VHS DOMAIN CONTAINING PROTEIN FAMILY"/>
    <property type="match status" value="1"/>
</dbReference>
<evidence type="ECO:0000256" key="2">
    <source>
        <dbReference type="ARBA" id="ARBA00022448"/>
    </source>
</evidence>
<dbReference type="PANTHER" id="PTHR13856:SF137">
    <property type="entry name" value="GH05942P"/>
    <property type="match status" value="1"/>
</dbReference>
<organism evidence="7 8">
    <name type="scientific">Onchocerca flexuosa</name>
    <dbReference type="NCBI Taxonomy" id="387005"/>
    <lineage>
        <taxon>Eukaryota</taxon>
        <taxon>Metazoa</taxon>
        <taxon>Ecdysozoa</taxon>
        <taxon>Nematoda</taxon>
        <taxon>Chromadorea</taxon>
        <taxon>Rhabditida</taxon>
        <taxon>Spirurina</taxon>
        <taxon>Spiruromorpha</taxon>
        <taxon>Filarioidea</taxon>
        <taxon>Onchocercidae</taxon>
        <taxon>Onchocerca</taxon>
    </lineage>
</organism>
<dbReference type="Pfam" id="PF03127">
    <property type="entry name" value="GAT"/>
    <property type="match status" value="1"/>
</dbReference>
<dbReference type="InterPro" id="IPR014645">
    <property type="entry name" value="TOM1"/>
</dbReference>
<dbReference type="InterPro" id="IPR004152">
    <property type="entry name" value="GAT_dom"/>
</dbReference>
<evidence type="ECO:0000259" key="5">
    <source>
        <dbReference type="PROSITE" id="PS50179"/>
    </source>
</evidence>
<dbReference type="GO" id="GO:0030276">
    <property type="term" value="F:clathrin binding"/>
    <property type="evidence" value="ECO:0007669"/>
    <property type="project" value="TreeGrafter"/>
</dbReference>
<dbReference type="Proteomes" id="UP000242913">
    <property type="component" value="Unassembled WGS sequence"/>
</dbReference>
<reference evidence="7 8" key="1">
    <citation type="submission" date="2015-12" db="EMBL/GenBank/DDBJ databases">
        <title>Draft genome of the nematode, Onchocerca flexuosa.</title>
        <authorList>
            <person name="Mitreva M."/>
        </authorList>
    </citation>
    <scope>NUCLEOTIDE SEQUENCE [LARGE SCALE GENOMIC DNA]</scope>
    <source>
        <strain evidence="7">Red Deer</strain>
    </source>
</reference>
<feature type="compositionally biased region" description="Polar residues" evidence="4">
    <location>
        <begin position="426"/>
        <end position="439"/>
    </location>
</feature>
<protein>
    <recommendedName>
        <fullName evidence="9">VHS domain protein</fullName>
    </recommendedName>
</protein>
<dbReference type="PROSITE" id="PS50909">
    <property type="entry name" value="GAT"/>
    <property type="match status" value="1"/>
</dbReference>
<sequence length="459" mass="51573">MQEQVNNAMESAKEAAASVTERVSDFFQGNPFATPVGRKIGVFIVIFAALHQTCVVEMATDATVLATENWGLNMEICDFINNTVEGGRDAMRAIRKRLHSQMSKNNAVVIYTLTVLETCVKNCDIRFHELVCQKDFINELVRLLGPKFDAPQIIQEHVLGLIQSWNDVFRDHPRLQGVCQIYDELKAKGVQFPVGDPGSMAPILTPKRTVFPIEKTPAAISVQEDANRYSMLNPESHNFFGPSQSVQPTLEQLEKLRKELDVVNGNLKIMRELLSEMIPGKETPDDLQLLDELHVVVKQMHVRIQDLIRSVQNDEVMYELLMVNDDCNNLFEKYDRYMINRTCGTKKNVASESNLIEFDEQTLNQQFDALKTSDANLIWTEASGVQEQIGTNQSEMATKKDAPVSDREAAEMAEWLEAQEGKKETSVASSVTITGDSSTECEALLQNQSTTKDKTKTAF</sequence>
<dbReference type="AlphaFoldDB" id="A0A238BK41"/>
<proteinExistence type="inferred from homology"/>
<dbReference type="PIRSF" id="PIRSF036948">
    <property type="entry name" value="TOM1"/>
    <property type="match status" value="1"/>
</dbReference>
<feature type="region of interest" description="Disordered" evidence="4">
    <location>
        <begin position="419"/>
        <end position="439"/>
    </location>
</feature>